<evidence type="ECO:0000256" key="2">
    <source>
        <dbReference type="ARBA" id="ARBA00002923"/>
    </source>
</evidence>
<dbReference type="Proteomes" id="UP001168167">
    <property type="component" value="Unassembled WGS sequence"/>
</dbReference>
<evidence type="ECO:0000256" key="5">
    <source>
        <dbReference type="ARBA" id="ARBA00022516"/>
    </source>
</evidence>
<keyword evidence="5 12" id="KW-0444">Lipid biosynthesis</keyword>
<keyword evidence="6 12" id="KW-0441">Lipid A biosynthesis</keyword>
<feature type="binding site" evidence="12">
    <location>
        <position position="244"/>
    </location>
    <ligand>
        <name>Zn(2+)</name>
        <dbReference type="ChEBI" id="CHEBI:29105"/>
    </ligand>
</feature>
<comment type="catalytic activity">
    <reaction evidence="11 12">
        <text>a UDP-3-O-[(3R)-3-hydroxyacyl]-N-acetyl-alpha-D-glucosamine + H2O = a UDP-3-O-[(3R)-3-hydroxyacyl]-alpha-D-glucosamine + acetate</text>
        <dbReference type="Rhea" id="RHEA:67816"/>
        <dbReference type="ChEBI" id="CHEBI:15377"/>
        <dbReference type="ChEBI" id="CHEBI:30089"/>
        <dbReference type="ChEBI" id="CHEBI:137740"/>
        <dbReference type="ChEBI" id="CHEBI:173225"/>
        <dbReference type="EC" id="3.5.1.108"/>
    </reaction>
</comment>
<keyword evidence="9 12" id="KW-0862">Zinc</keyword>
<dbReference type="InterPro" id="IPR020568">
    <property type="entry name" value="Ribosomal_Su5_D2-typ_SF"/>
</dbReference>
<comment type="similarity">
    <text evidence="12">Belongs to the LpxC family.</text>
</comment>
<proteinExistence type="inferred from homology"/>
<comment type="cofactor">
    <cofactor evidence="1 12">
        <name>Zn(2+)</name>
        <dbReference type="ChEBI" id="CHEBI:29105"/>
    </cofactor>
</comment>
<keyword evidence="8 12" id="KW-0378">Hydrolase</keyword>
<evidence type="ECO:0000256" key="11">
    <source>
        <dbReference type="ARBA" id="ARBA00024535"/>
    </source>
</evidence>
<dbReference type="InterPro" id="IPR004463">
    <property type="entry name" value="UDP-acyl_GlcNac_deAcase"/>
</dbReference>
<evidence type="ECO:0000256" key="4">
    <source>
        <dbReference type="ARBA" id="ARBA00012745"/>
    </source>
</evidence>
<dbReference type="InterPro" id="IPR011334">
    <property type="entry name" value="UDP-acyl_GlcNac_deAcase_C"/>
</dbReference>
<evidence type="ECO:0000256" key="1">
    <source>
        <dbReference type="ARBA" id="ARBA00001947"/>
    </source>
</evidence>
<dbReference type="Gene3D" id="3.30.1700.10">
    <property type="entry name" value="lpxc deacetylase, domain 2"/>
    <property type="match status" value="1"/>
</dbReference>
<sequence length="287" mass="31515">MNAPAQQTIARSWCFSGTALHSGHTAHVKLLPADADSGIIFCRTDINTCIKADSGNVGNTQLATTLCSDNAEISTVEHLLSALSALTIDNLTVEVDGPELPILDGSSVPWMLLVTDACGITKQQVPRRQVKVLREVSVECEGACARFVPNTNGISGYAVRIDYPHEVVRRTGNCFAHRLGADDYEEEISRARTFCYINDVELMRHHHRALGGSLSNAVVYDDKGVLNTEGLRYPDEFVRHKVLDAIGDCYINGHQILADYEAERPGHGVNNALVRALMADKETWKWV</sequence>
<dbReference type="InterPro" id="IPR015870">
    <property type="entry name" value="UDP-acyl_N-AcGlcN_deAcase_N"/>
</dbReference>
<evidence type="ECO:0000256" key="12">
    <source>
        <dbReference type="HAMAP-Rule" id="MF_00388"/>
    </source>
</evidence>
<dbReference type="SUPFAM" id="SSF54211">
    <property type="entry name" value="Ribosomal protein S5 domain 2-like"/>
    <property type="match status" value="2"/>
</dbReference>
<accession>A0ABT7QKM7</accession>
<evidence type="ECO:0000256" key="10">
    <source>
        <dbReference type="ARBA" id="ARBA00023098"/>
    </source>
</evidence>
<feature type="binding site" evidence="12">
    <location>
        <position position="240"/>
    </location>
    <ligand>
        <name>Zn(2+)</name>
        <dbReference type="ChEBI" id="CHEBI:29105"/>
    </ligand>
</feature>
<evidence type="ECO:0000256" key="7">
    <source>
        <dbReference type="ARBA" id="ARBA00022723"/>
    </source>
</evidence>
<dbReference type="Pfam" id="PF03331">
    <property type="entry name" value="LpxC"/>
    <property type="match status" value="1"/>
</dbReference>
<evidence type="ECO:0000313" key="13">
    <source>
        <dbReference type="EMBL" id="MDM5147264.1"/>
    </source>
</evidence>
<dbReference type="EMBL" id="JANQAO010000001">
    <property type="protein sequence ID" value="MDM5147264.1"/>
    <property type="molecule type" value="Genomic_DNA"/>
</dbReference>
<dbReference type="GO" id="GO:0103117">
    <property type="term" value="F:UDP-3-O-acyl-N-acetylglucosamine deacetylase activity"/>
    <property type="evidence" value="ECO:0007669"/>
    <property type="project" value="UniProtKB-EC"/>
</dbReference>
<evidence type="ECO:0000313" key="14">
    <source>
        <dbReference type="Proteomes" id="UP001168167"/>
    </source>
</evidence>
<evidence type="ECO:0000256" key="3">
    <source>
        <dbReference type="ARBA" id="ARBA00005002"/>
    </source>
</evidence>
<evidence type="ECO:0000256" key="9">
    <source>
        <dbReference type="ARBA" id="ARBA00022833"/>
    </source>
</evidence>
<protein>
    <recommendedName>
        <fullName evidence="4 12">UDP-3-O-acyl-N-acetylglucosamine deacetylase</fullName>
        <shortName evidence="12">UDP-3-O-acyl-GlcNAc deacetylase</shortName>
        <ecNumber evidence="4 12">3.5.1.108</ecNumber>
    </recommendedName>
    <alternativeName>
        <fullName evidence="12">UDP-3-O-[R-3-hydroxymyristoyl]-N-acetylglucosamine deacetylase</fullName>
    </alternativeName>
</protein>
<comment type="pathway">
    <text evidence="3 12">Glycolipid biosynthesis; lipid IV(A) biosynthesis; lipid IV(A) from (3R)-3-hydroxytetradecanoyl-[acyl-carrier-protein] and UDP-N-acetyl-alpha-D-glucosamine: step 2/6.</text>
</comment>
<dbReference type="PANTHER" id="PTHR33694:SF1">
    <property type="entry name" value="UDP-3-O-ACYL-N-ACETYLGLUCOSAMINE DEACETYLASE 1, MITOCHONDRIAL-RELATED"/>
    <property type="match status" value="1"/>
</dbReference>
<gene>
    <name evidence="12 13" type="primary">lpxC</name>
    <name evidence="13" type="ORF">NQX30_02600</name>
</gene>
<keyword evidence="14" id="KW-1185">Reference proteome</keyword>
<keyword evidence="7 12" id="KW-0479">Metal-binding</keyword>
<evidence type="ECO:0000256" key="6">
    <source>
        <dbReference type="ARBA" id="ARBA00022556"/>
    </source>
</evidence>
<dbReference type="Gene3D" id="3.30.230.20">
    <property type="entry name" value="lpxc deacetylase, domain 1"/>
    <property type="match status" value="1"/>
</dbReference>
<dbReference type="EC" id="3.5.1.108" evidence="4 12"/>
<dbReference type="NCBIfam" id="TIGR00325">
    <property type="entry name" value="lpxC"/>
    <property type="match status" value="1"/>
</dbReference>
<dbReference type="PANTHER" id="PTHR33694">
    <property type="entry name" value="UDP-3-O-ACYL-N-ACETYLGLUCOSAMINE DEACETYLASE 1, MITOCHONDRIAL-RELATED"/>
    <property type="match status" value="1"/>
</dbReference>
<feature type="binding site" evidence="12">
    <location>
        <position position="78"/>
    </location>
    <ligand>
        <name>Zn(2+)</name>
        <dbReference type="ChEBI" id="CHEBI:29105"/>
    </ligand>
</feature>
<reference evidence="13" key="2">
    <citation type="journal article" date="2023" name="Microbiome">
        <title>Synthase-selected sorting approach identifies a beta-lactone synthase in a nudibranch symbiotic bacterium.</title>
        <authorList>
            <person name="Dzunkova M."/>
            <person name="La Clair J.J."/>
            <person name="Tyml T."/>
            <person name="Doud D."/>
            <person name="Schulz F."/>
            <person name="Piquer-Esteban S."/>
            <person name="Porcel Sanchis D."/>
            <person name="Osborn A."/>
            <person name="Robinson D."/>
            <person name="Louie K.B."/>
            <person name="Bowen B.P."/>
            <person name="Bowers R.M."/>
            <person name="Lee J."/>
            <person name="Arnau V."/>
            <person name="Diaz-Villanueva W."/>
            <person name="Stepanauskas R."/>
            <person name="Gosliner T."/>
            <person name="Date S.V."/>
            <person name="Northen T.R."/>
            <person name="Cheng J.F."/>
            <person name="Burkart M.D."/>
            <person name="Woyke T."/>
        </authorList>
    </citation>
    <scope>NUCLEOTIDE SEQUENCE</scope>
    <source>
        <strain evidence="13">Df01</strain>
    </source>
</reference>
<comment type="caution">
    <text evidence="13">The sequence shown here is derived from an EMBL/GenBank/DDBJ whole genome shotgun (WGS) entry which is preliminary data.</text>
</comment>
<reference evidence="13" key="1">
    <citation type="submission" date="2022-08" db="EMBL/GenBank/DDBJ databases">
        <authorList>
            <person name="Dzunkova M."/>
            <person name="La Clair J."/>
            <person name="Tyml T."/>
            <person name="Doud D."/>
            <person name="Schulz F."/>
            <person name="Piquer S."/>
            <person name="Porcel Sanchis D."/>
            <person name="Osborn A."/>
            <person name="Robinson D."/>
            <person name="Louie K.B."/>
            <person name="Bowen B.P."/>
            <person name="Bowers R."/>
            <person name="Lee J."/>
            <person name="Arnau Llombart V."/>
            <person name="Diaz Villanueva W."/>
            <person name="Gosliner T."/>
            <person name="Northen T."/>
            <person name="Cheng J.-F."/>
            <person name="Burkart M.D."/>
            <person name="Woyke T."/>
        </authorList>
    </citation>
    <scope>NUCLEOTIDE SEQUENCE</scope>
    <source>
        <strain evidence="13">Df01</strain>
    </source>
</reference>
<feature type="active site" description="Proton donor" evidence="12">
    <location>
        <position position="267"/>
    </location>
</feature>
<name>A0ABT7QKM7_9GAMM</name>
<organism evidence="13 14">
    <name type="scientific">Candidatus Doriopsillibacter californiensis</name>
    <dbReference type="NCBI Taxonomy" id="2970740"/>
    <lineage>
        <taxon>Bacteria</taxon>
        <taxon>Pseudomonadati</taxon>
        <taxon>Pseudomonadota</taxon>
        <taxon>Gammaproteobacteria</taxon>
        <taxon>Candidatus Tethybacterales</taxon>
        <taxon>Candidatus Persebacteraceae</taxon>
        <taxon>Candidatus Doriopsillibacter</taxon>
    </lineage>
</organism>
<evidence type="ECO:0000256" key="8">
    <source>
        <dbReference type="ARBA" id="ARBA00022801"/>
    </source>
</evidence>
<keyword evidence="10 12" id="KW-0443">Lipid metabolism</keyword>
<dbReference type="HAMAP" id="MF_00388">
    <property type="entry name" value="LpxC"/>
    <property type="match status" value="1"/>
</dbReference>
<comment type="function">
    <text evidence="2 12">Catalyzes the hydrolysis of UDP-3-O-myristoyl-N-acetylglucosamine to form UDP-3-O-myristoylglucosamine and acetate, the committed step in lipid A biosynthesis.</text>
</comment>